<dbReference type="RefSeq" id="WP_093357767.1">
    <property type="nucleotide sequence ID" value="NZ_FOUY01000160.1"/>
</dbReference>
<dbReference type="PANTHER" id="PTHR30007">
    <property type="entry name" value="PHP DOMAIN PROTEIN"/>
    <property type="match status" value="1"/>
</dbReference>
<protein>
    <submittedName>
        <fullName evidence="4">Putative transposase of IS4/5 family</fullName>
    </submittedName>
</protein>
<evidence type="ECO:0000313" key="5">
    <source>
        <dbReference type="Proteomes" id="UP000199614"/>
    </source>
</evidence>
<accession>A0A1I5IZS5</accession>
<keyword evidence="2" id="KW-1133">Transmembrane helix</keyword>
<evidence type="ECO:0000256" key="1">
    <source>
        <dbReference type="SAM" id="MobiDB-lite"/>
    </source>
</evidence>
<keyword evidence="2" id="KW-0472">Membrane</keyword>
<dbReference type="Pfam" id="PF13586">
    <property type="entry name" value="DDE_Tnp_1_2"/>
    <property type="match status" value="1"/>
</dbReference>
<proteinExistence type="predicted"/>
<keyword evidence="2" id="KW-0812">Transmembrane</keyword>
<feature type="region of interest" description="Disordered" evidence="1">
    <location>
        <begin position="119"/>
        <end position="139"/>
    </location>
</feature>
<dbReference type="Proteomes" id="UP000199614">
    <property type="component" value="Unassembled WGS sequence"/>
</dbReference>
<name>A0A1I5IZS5_PSUAM</name>
<dbReference type="STRING" id="260086.SAMN05216207_11602"/>
<dbReference type="EMBL" id="FOUY01000160">
    <property type="protein sequence ID" value="SFO65909.1"/>
    <property type="molecule type" value="Genomic_DNA"/>
</dbReference>
<dbReference type="AlphaFoldDB" id="A0A1I5IZS5"/>
<dbReference type="InterPro" id="IPR025668">
    <property type="entry name" value="Tnp_DDE_dom"/>
</dbReference>
<keyword evidence="5" id="KW-1185">Reference proteome</keyword>
<evidence type="ECO:0000256" key="2">
    <source>
        <dbReference type="SAM" id="Phobius"/>
    </source>
</evidence>
<dbReference type="OrthoDB" id="4559615at2"/>
<reference evidence="4 5" key="1">
    <citation type="submission" date="2016-10" db="EMBL/GenBank/DDBJ databases">
        <authorList>
            <person name="de Groot N.N."/>
        </authorList>
    </citation>
    <scope>NUCLEOTIDE SEQUENCE [LARGE SCALE GENOMIC DNA]</scope>
    <source>
        <strain evidence="4 5">CGMCC 4.1877</strain>
    </source>
</reference>
<organism evidence="4 5">
    <name type="scientific">Pseudonocardia ammonioxydans</name>
    <dbReference type="NCBI Taxonomy" id="260086"/>
    <lineage>
        <taxon>Bacteria</taxon>
        <taxon>Bacillati</taxon>
        <taxon>Actinomycetota</taxon>
        <taxon>Actinomycetes</taxon>
        <taxon>Pseudonocardiales</taxon>
        <taxon>Pseudonocardiaceae</taxon>
        <taxon>Pseudonocardia</taxon>
    </lineage>
</organism>
<sequence>MPLLPASLIEPLWVEFAALIGSPARPEFSPAHPWGCHRRRVCDRVVFDHVIAALVHGSGYERIASPGCSDRTIRRRLDDWASAGVGRQLHRLALSAYDQMIGLDLDDLSVDGSITKSPCGGEISGRSPVDRGKQGTKRSVAGDAEGIPLHLIAARANDHDSPLLEPTLAGICDMIGPLPDTPGMHLDRGYDSTKTRDLLEILGYQAHIALKGEPAPIQAGKRWPVERLHAWMNGFGKLRRFTDKRRDVVEFYLYLAATLTVIRRLINRARTQYRWPTRPITRRLR</sequence>
<dbReference type="PANTHER" id="PTHR30007:SF0">
    <property type="entry name" value="TRANSPOSASE"/>
    <property type="match status" value="1"/>
</dbReference>
<gene>
    <name evidence="4" type="ORF">SAMN05216207_11602</name>
</gene>
<evidence type="ECO:0000259" key="3">
    <source>
        <dbReference type="Pfam" id="PF13586"/>
    </source>
</evidence>
<evidence type="ECO:0000313" key="4">
    <source>
        <dbReference type="EMBL" id="SFO65909.1"/>
    </source>
</evidence>
<dbReference type="NCBIfam" id="NF033580">
    <property type="entry name" value="transpos_IS5_3"/>
    <property type="match status" value="1"/>
</dbReference>
<feature type="transmembrane region" description="Helical" evidence="2">
    <location>
        <begin position="249"/>
        <end position="266"/>
    </location>
</feature>
<feature type="domain" description="Transposase DDE" evidence="3">
    <location>
        <begin position="184"/>
        <end position="259"/>
    </location>
</feature>